<dbReference type="Gene3D" id="2.70.70.10">
    <property type="entry name" value="Glucose Permease (Domain IIA)"/>
    <property type="match status" value="1"/>
</dbReference>
<dbReference type="GO" id="GO:0016787">
    <property type="term" value="F:hydrolase activity"/>
    <property type="evidence" value="ECO:0007669"/>
    <property type="project" value="UniProtKB-KW"/>
</dbReference>
<proteinExistence type="inferred from homology"/>
<dbReference type="PANTHER" id="PTHR21666:SF263">
    <property type="entry name" value="MUREIN HYDROLASE ACTIVATOR NLPD"/>
    <property type="match status" value="1"/>
</dbReference>
<comment type="caution">
    <text evidence="4">The sequence shown here is derived from an EMBL/GenBank/DDBJ whole genome shotgun (WGS) entry which is preliminary data.</text>
</comment>
<dbReference type="InterPro" id="IPR050570">
    <property type="entry name" value="Cell_wall_metabolism_enzyme"/>
</dbReference>
<dbReference type="SUPFAM" id="SSF51261">
    <property type="entry name" value="Duplicated hybrid motif"/>
    <property type="match status" value="1"/>
</dbReference>
<name>A0ABQ0A3V6_9GAMM</name>
<feature type="domain" description="M23ase beta-sheet core" evidence="3">
    <location>
        <begin position="108"/>
        <end position="200"/>
    </location>
</feature>
<dbReference type="EMBL" id="BAABWN010000001">
    <property type="protein sequence ID" value="GAA6166323.1"/>
    <property type="molecule type" value="Genomic_DNA"/>
</dbReference>
<evidence type="ECO:0000313" key="5">
    <source>
        <dbReference type="Proteomes" id="UP001465153"/>
    </source>
</evidence>
<evidence type="ECO:0000313" key="4">
    <source>
        <dbReference type="EMBL" id="GAA6166323.1"/>
    </source>
</evidence>
<feature type="compositionally biased region" description="Polar residues" evidence="2">
    <location>
        <begin position="63"/>
        <end position="72"/>
    </location>
</feature>
<dbReference type="PANTHER" id="PTHR21666">
    <property type="entry name" value="PEPTIDASE-RELATED"/>
    <property type="match status" value="1"/>
</dbReference>
<accession>A0ABQ0A3V6</accession>
<keyword evidence="5" id="KW-1185">Reference proteome</keyword>
<dbReference type="CDD" id="cd12797">
    <property type="entry name" value="M23_peptidase"/>
    <property type="match status" value="1"/>
</dbReference>
<comment type="similarity">
    <text evidence="1">Belongs to the E.coli NlpD/Haemophilus LppB family.</text>
</comment>
<protein>
    <submittedName>
        <fullName evidence="4">Murein hydrolase activator NlpD</fullName>
    </submittedName>
</protein>
<dbReference type="Proteomes" id="UP001465153">
    <property type="component" value="Unassembled WGS sequence"/>
</dbReference>
<evidence type="ECO:0000259" key="3">
    <source>
        <dbReference type="Pfam" id="PF01551"/>
    </source>
</evidence>
<feature type="region of interest" description="Disordered" evidence="2">
    <location>
        <begin position="30"/>
        <end position="72"/>
    </location>
</feature>
<dbReference type="InterPro" id="IPR016047">
    <property type="entry name" value="M23ase_b-sheet_dom"/>
</dbReference>
<sequence>MDYKVLAKANNIGAKFNIYPGQVLTLETAKVNQSNKAKPPTSSSSKTKVVKNKKDSSVKNVTTTRSRQLTKNQISKNESLPTTTKIKWAWPTLGKVTKRFVPGDPQAEGIDIVIKKGDSVVTAASGIVVYAGEGLRRYGKLLIIKHNKQYLSAYAHVDRILVKEGSSVQAGQKVAEIGSSGTGNTKLYFEIRNNGKPVDPLRYLPRR</sequence>
<feature type="compositionally biased region" description="Low complexity" evidence="2">
    <location>
        <begin position="34"/>
        <end position="47"/>
    </location>
</feature>
<reference evidence="4 5" key="1">
    <citation type="submission" date="2024-04" db="EMBL/GenBank/DDBJ databases">
        <title>Draft genome sequence of Sessilibacter corallicola NBRC 116591.</title>
        <authorList>
            <person name="Miyakawa T."/>
            <person name="Kusuya Y."/>
            <person name="Miura T."/>
        </authorList>
    </citation>
    <scope>NUCLEOTIDE SEQUENCE [LARGE SCALE GENOMIC DNA]</scope>
    <source>
        <strain evidence="4 5">KU-00831-HH</strain>
    </source>
</reference>
<evidence type="ECO:0000256" key="2">
    <source>
        <dbReference type="SAM" id="MobiDB-lite"/>
    </source>
</evidence>
<dbReference type="Pfam" id="PF01551">
    <property type="entry name" value="Peptidase_M23"/>
    <property type="match status" value="1"/>
</dbReference>
<dbReference type="InterPro" id="IPR011055">
    <property type="entry name" value="Dup_hybrid_motif"/>
</dbReference>
<evidence type="ECO:0000256" key="1">
    <source>
        <dbReference type="ARBA" id="ARBA00038420"/>
    </source>
</evidence>
<keyword evidence="4" id="KW-0378">Hydrolase</keyword>
<organism evidence="4 5">
    <name type="scientific">Sessilibacter corallicola</name>
    <dbReference type="NCBI Taxonomy" id="2904075"/>
    <lineage>
        <taxon>Bacteria</taxon>
        <taxon>Pseudomonadati</taxon>
        <taxon>Pseudomonadota</taxon>
        <taxon>Gammaproteobacteria</taxon>
        <taxon>Cellvibrionales</taxon>
        <taxon>Cellvibrionaceae</taxon>
        <taxon>Sessilibacter</taxon>
    </lineage>
</organism>
<gene>
    <name evidence="4" type="primary">nlpD</name>
    <name evidence="4" type="ORF">NBRC116591_01330</name>
</gene>